<evidence type="ECO:0000256" key="2">
    <source>
        <dbReference type="ARBA" id="ARBA00022676"/>
    </source>
</evidence>
<evidence type="ECO:0000256" key="4">
    <source>
        <dbReference type="ARBA" id="ARBA00022692"/>
    </source>
</evidence>
<keyword evidence="5" id="KW-1133">Transmembrane helix</keyword>
<name>A0ABS8STS1_DATST</name>
<organism evidence="7 8">
    <name type="scientific">Datura stramonium</name>
    <name type="common">Jimsonweed</name>
    <name type="synonym">Common thornapple</name>
    <dbReference type="NCBI Taxonomy" id="4076"/>
    <lineage>
        <taxon>Eukaryota</taxon>
        <taxon>Viridiplantae</taxon>
        <taxon>Streptophyta</taxon>
        <taxon>Embryophyta</taxon>
        <taxon>Tracheophyta</taxon>
        <taxon>Spermatophyta</taxon>
        <taxon>Magnoliopsida</taxon>
        <taxon>eudicotyledons</taxon>
        <taxon>Gunneridae</taxon>
        <taxon>Pentapetalae</taxon>
        <taxon>asterids</taxon>
        <taxon>lamiids</taxon>
        <taxon>Solanales</taxon>
        <taxon>Solanaceae</taxon>
        <taxon>Solanoideae</taxon>
        <taxon>Datureae</taxon>
        <taxon>Datura</taxon>
    </lineage>
</organism>
<gene>
    <name evidence="7" type="primary">CSLD4_3</name>
    <name evidence="7" type="ORF">HAX54_048502</name>
</gene>
<dbReference type="InterPro" id="IPR005150">
    <property type="entry name" value="Cellulose_synth"/>
</dbReference>
<reference evidence="7 8" key="1">
    <citation type="journal article" date="2021" name="BMC Genomics">
        <title>Datura genome reveals duplications of psychoactive alkaloid biosynthetic genes and high mutation rate following tissue culture.</title>
        <authorList>
            <person name="Rajewski A."/>
            <person name="Carter-House D."/>
            <person name="Stajich J."/>
            <person name="Litt A."/>
        </authorList>
    </citation>
    <scope>NUCLEOTIDE SEQUENCE [LARGE SCALE GENOMIC DNA]</scope>
    <source>
        <strain evidence="7">AR-01</strain>
    </source>
</reference>
<evidence type="ECO:0000313" key="7">
    <source>
        <dbReference type="EMBL" id="MCD7462416.1"/>
    </source>
</evidence>
<evidence type="ECO:0000313" key="8">
    <source>
        <dbReference type="Proteomes" id="UP000823775"/>
    </source>
</evidence>
<evidence type="ECO:0000256" key="6">
    <source>
        <dbReference type="ARBA" id="ARBA00023136"/>
    </source>
</evidence>
<keyword evidence="8" id="KW-1185">Reference proteome</keyword>
<protein>
    <submittedName>
        <fullName evidence="7">Cellulose</fullName>
    </submittedName>
</protein>
<dbReference type="EMBL" id="JACEIK010000800">
    <property type="protein sequence ID" value="MCD7462416.1"/>
    <property type="molecule type" value="Genomic_DNA"/>
</dbReference>
<evidence type="ECO:0000256" key="5">
    <source>
        <dbReference type="ARBA" id="ARBA00022989"/>
    </source>
</evidence>
<sequence>MKMLKHLKESGADPSEVIKVQKATWMADGTHWPGTWASPLLRDHARVIILGPMYVGTGCMFRRFALYGFEPAKPDKIPQKDAEAQVLKASDFDPDLDVNLLPKRFGNSTMLAESIPIAVSSRPPYRRSTLLSVWTTPWCS</sequence>
<proteinExistence type="predicted"/>
<keyword evidence="2" id="KW-0328">Glycosyltransferase</keyword>
<comment type="caution">
    <text evidence="7">The sequence shown here is derived from an EMBL/GenBank/DDBJ whole genome shotgun (WGS) entry which is preliminary data.</text>
</comment>
<keyword evidence="4" id="KW-0812">Transmembrane</keyword>
<evidence type="ECO:0000256" key="1">
    <source>
        <dbReference type="ARBA" id="ARBA00004308"/>
    </source>
</evidence>
<keyword evidence="6" id="KW-0472">Membrane</keyword>
<evidence type="ECO:0000256" key="3">
    <source>
        <dbReference type="ARBA" id="ARBA00022679"/>
    </source>
</evidence>
<comment type="subcellular location">
    <subcellularLocation>
        <location evidence="1">Endomembrane system</location>
    </subcellularLocation>
</comment>
<dbReference type="Proteomes" id="UP000823775">
    <property type="component" value="Unassembled WGS sequence"/>
</dbReference>
<dbReference type="Pfam" id="PF03552">
    <property type="entry name" value="Cellulose_synt"/>
    <property type="match status" value="1"/>
</dbReference>
<keyword evidence="3" id="KW-0808">Transferase</keyword>
<accession>A0ABS8STS1</accession>